<gene>
    <name evidence="1" type="primary">clpB</name>
    <name evidence="1" type="ORF">AGR7C_Lc100145</name>
</gene>
<name>A0A1S7QTB8_9HYPH</name>
<keyword evidence="1" id="KW-0547">Nucleotide-binding</keyword>
<keyword evidence="1" id="KW-0067">ATP-binding</keyword>
<evidence type="ECO:0000313" key="2">
    <source>
        <dbReference type="Proteomes" id="UP000191987"/>
    </source>
</evidence>
<accession>A0A1S7QTB8</accession>
<evidence type="ECO:0000313" key="1">
    <source>
        <dbReference type="EMBL" id="CUX41556.1"/>
    </source>
</evidence>
<dbReference type="GO" id="GO:0006508">
    <property type="term" value="P:proteolysis"/>
    <property type="evidence" value="ECO:0007669"/>
    <property type="project" value="UniProtKB-KW"/>
</dbReference>
<protein>
    <submittedName>
        <fullName evidence="1">ATP-dependent Clp protease ATP-binding subunit</fullName>
    </submittedName>
</protein>
<keyword evidence="1" id="KW-0378">Hydrolase</keyword>
<organism evidence="1 2">
    <name type="scientific">Agrobacterium deltaense Zutra 3/1</name>
    <dbReference type="NCBI Taxonomy" id="1183427"/>
    <lineage>
        <taxon>Bacteria</taxon>
        <taxon>Pseudomonadati</taxon>
        <taxon>Pseudomonadota</taxon>
        <taxon>Alphaproteobacteria</taxon>
        <taxon>Hyphomicrobiales</taxon>
        <taxon>Rhizobiaceae</taxon>
        <taxon>Rhizobium/Agrobacterium group</taxon>
        <taxon>Agrobacterium</taxon>
    </lineage>
</organism>
<reference evidence="1 2" key="1">
    <citation type="submission" date="2016-01" db="EMBL/GenBank/DDBJ databases">
        <authorList>
            <person name="Oliw E.H."/>
        </authorList>
    </citation>
    <scope>NUCLEOTIDE SEQUENCE [LARGE SCALE GENOMIC DNA]</scope>
    <source>
        <strain evidence="1 2">Zutra 3-1</strain>
    </source>
</reference>
<dbReference type="InterPro" id="IPR020269">
    <property type="entry name" value="Phage_Mu_Releasin"/>
</dbReference>
<dbReference type="EMBL" id="FBWG01000028">
    <property type="protein sequence ID" value="CUX41556.1"/>
    <property type="molecule type" value="Genomic_DNA"/>
</dbReference>
<dbReference type="GO" id="GO:0008233">
    <property type="term" value="F:peptidase activity"/>
    <property type="evidence" value="ECO:0007669"/>
    <property type="project" value="UniProtKB-KW"/>
</dbReference>
<dbReference type="GO" id="GO:0005524">
    <property type="term" value="F:ATP binding"/>
    <property type="evidence" value="ECO:0007669"/>
    <property type="project" value="UniProtKB-KW"/>
</dbReference>
<proteinExistence type="predicted"/>
<dbReference type="Pfam" id="PF10805">
    <property type="entry name" value="DUF2730"/>
    <property type="match status" value="1"/>
</dbReference>
<dbReference type="RefSeq" id="WP_080819469.1">
    <property type="nucleotide sequence ID" value="NZ_LT009749.1"/>
</dbReference>
<keyword evidence="1" id="KW-0645">Protease</keyword>
<sequence length="111" mass="12431">MNLDLSLLTALVALALSTLNLFTGVGNLLSKGEKKIDERLKKAEGTLISHDRRIQTVEGDMKHLPTRESQHRTELALSEMNGRFAALEEKLKPIAATSERLHELLMEQARK</sequence>
<dbReference type="AlphaFoldDB" id="A0A1S7QTB8"/>
<dbReference type="Proteomes" id="UP000191987">
    <property type="component" value="Unassembled WGS sequence"/>
</dbReference>